<dbReference type="Gene3D" id="3.40.390.10">
    <property type="entry name" value="Collagenase (Catalytic Domain)"/>
    <property type="match status" value="1"/>
</dbReference>
<dbReference type="InterPro" id="IPR026444">
    <property type="entry name" value="Secre_tail"/>
</dbReference>
<comment type="similarity">
    <text evidence="1">Belongs to the peptidase M43B family.</text>
</comment>
<dbReference type="OrthoDB" id="6278496at2"/>
<reference evidence="12 13" key="1">
    <citation type="submission" date="2019-08" db="EMBL/GenBank/DDBJ databases">
        <title>Flavobacterium alkalisoli sp. nov., isolated from rhizosphere soil of Suaeda salsa.</title>
        <authorList>
            <person name="Sun J.-Q."/>
            <person name="Xu L."/>
        </authorList>
    </citation>
    <scope>NUCLEOTIDE SEQUENCE [LARGE SCALE GENOMIC DNA]</scope>
    <source>
        <strain evidence="12 13">XS-5</strain>
    </source>
</reference>
<dbReference type="InterPro" id="IPR008754">
    <property type="entry name" value="Peptidase_M43"/>
</dbReference>
<dbReference type="Pfam" id="PF05572">
    <property type="entry name" value="Peptidase_M43"/>
    <property type="match status" value="1"/>
</dbReference>
<dbReference type="GO" id="GO:0008237">
    <property type="term" value="F:metallopeptidase activity"/>
    <property type="evidence" value="ECO:0007669"/>
    <property type="project" value="UniProtKB-KW"/>
</dbReference>
<organism evidence="12 13">
    <name type="scientific">Flavobacterium alkalisoli</name>
    <dbReference type="NCBI Taxonomy" id="2602769"/>
    <lineage>
        <taxon>Bacteria</taxon>
        <taxon>Pseudomonadati</taxon>
        <taxon>Bacteroidota</taxon>
        <taxon>Flavobacteriia</taxon>
        <taxon>Flavobacteriales</taxon>
        <taxon>Flavobacteriaceae</taxon>
        <taxon>Flavobacterium</taxon>
    </lineage>
</organism>
<evidence type="ECO:0000256" key="3">
    <source>
        <dbReference type="ARBA" id="ARBA00022723"/>
    </source>
</evidence>
<keyword evidence="5" id="KW-0378">Hydrolase</keyword>
<keyword evidence="2" id="KW-0645">Protease</keyword>
<dbReference type="AlphaFoldDB" id="A0A5B9FQP9"/>
<dbReference type="SUPFAM" id="SSF55486">
    <property type="entry name" value="Metalloproteases ('zincins'), catalytic domain"/>
    <property type="match status" value="1"/>
</dbReference>
<evidence type="ECO:0000256" key="8">
    <source>
        <dbReference type="ARBA" id="ARBA00023157"/>
    </source>
</evidence>
<evidence type="ECO:0000256" key="1">
    <source>
        <dbReference type="ARBA" id="ARBA00008721"/>
    </source>
</evidence>
<dbReference type="NCBIfam" id="TIGR04183">
    <property type="entry name" value="Por_Secre_tail"/>
    <property type="match status" value="1"/>
</dbReference>
<evidence type="ECO:0000259" key="10">
    <source>
        <dbReference type="Pfam" id="PF05572"/>
    </source>
</evidence>
<evidence type="ECO:0000256" key="2">
    <source>
        <dbReference type="ARBA" id="ARBA00022670"/>
    </source>
</evidence>
<feature type="chain" id="PRO_5022935621" evidence="9">
    <location>
        <begin position="23"/>
        <end position="675"/>
    </location>
</feature>
<keyword evidence="8" id="KW-1015">Disulfide bond</keyword>
<feature type="domain" description="Secretion system C-terminal sorting" evidence="11">
    <location>
        <begin position="603"/>
        <end position="672"/>
    </location>
</feature>
<dbReference type="PANTHER" id="PTHR47466">
    <property type="match status" value="1"/>
</dbReference>
<evidence type="ECO:0000256" key="7">
    <source>
        <dbReference type="ARBA" id="ARBA00023049"/>
    </source>
</evidence>
<feature type="domain" description="Peptidase M43 pregnancy-associated plasma-A" evidence="10">
    <location>
        <begin position="190"/>
        <end position="350"/>
    </location>
</feature>
<dbReference type="KEGG" id="fak:FUA48_00115"/>
<dbReference type="Pfam" id="PF18962">
    <property type="entry name" value="Por_Secre_tail"/>
    <property type="match status" value="1"/>
</dbReference>
<keyword evidence="7" id="KW-0482">Metalloprotease</keyword>
<keyword evidence="6" id="KW-0862">Zinc</keyword>
<proteinExistence type="inferred from homology"/>
<sequence>MKHTITLLSFLTAMFCFTQATAQHSKKEKQTAYFGKALPVDRNGYTPCVNTEYDSYLDAKYPERQTIQEFENWMAAKIEERKNRFQLKTTNEVITIPVVIHIIHNGDPVGVDENITDEQAISQIQVLNEDFRKLAGTPGFNDHPDGADLEIEFCLAQRDPGGSPTTGIEHINLGQASWNSFEAIDGTLKAETQWDPERYLNIWVCKMGGEMEGVGGYAYFPQTSGLPGLAGSEGTAEIDGVVLAYYGIGSEDIYPEGTYSFGRDKGRSASHEFGHFFGLRHIWGDDNSCSATDYCDDTPPVVGLHFACSEADTCTEDNKVDMIENHMDYTLDECKNIFTNDQKERVMTVLENSPRRMSLANSNGCVAPENVEYDGSLFIEDIDTGCSQNFNTQLRLTNIGSETITQAVINYRIDNGDTQTYNWSGNLETNAFETITINELSASAGDHIFYADIISVNSITDNYGFNDAKQRSFAYAEGFVYDTETITLNLQNDAWGSEVTWVFKNSSGEILYSGGPYEDEEETMPPLITEVFEVESNECYTFTIKDEFGDGICCFSGNGYYSLITDDNTTLVTNGDYGFGDKVSFNKPVEMGINDYTLQGLSVYPNPVNDALYISSKLTGNASYTIYNNLGQIVANGNTSLNNNTGINTSGLSQGIYIIKINSDVKDKSFKFIKQ</sequence>
<dbReference type="GO" id="GO:0006508">
    <property type="term" value="P:proteolysis"/>
    <property type="evidence" value="ECO:0007669"/>
    <property type="project" value="UniProtKB-KW"/>
</dbReference>
<name>A0A5B9FQP9_9FLAO</name>
<keyword evidence="3" id="KW-0479">Metal-binding</keyword>
<dbReference type="GO" id="GO:0046872">
    <property type="term" value="F:metal ion binding"/>
    <property type="evidence" value="ECO:0007669"/>
    <property type="project" value="UniProtKB-KW"/>
</dbReference>
<keyword evidence="4 9" id="KW-0732">Signal</keyword>
<evidence type="ECO:0000259" key="11">
    <source>
        <dbReference type="Pfam" id="PF18962"/>
    </source>
</evidence>
<gene>
    <name evidence="12" type="ORF">FUA48_00115</name>
</gene>
<feature type="signal peptide" evidence="9">
    <location>
        <begin position="1"/>
        <end position="22"/>
    </location>
</feature>
<evidence type="ECO:0000313" key="12">
    <source>
        <dbReference type="EMBL" id="QEE48038.1"/>
    </source>
</evidence>
<accession>A0A5B9FQP9</accession>
<evidence type="ECO:0000256" key="6">
    <source>
        <dbReference type="ARBA" id="ARBA00022833"/>
    </source>
</evidence>
<evidence type="ECO:0000256" key="5">
    <source>
        <dbReference type="ARBA" id="ARBA00022801"/>
    </source>
</evidence>
<dbReference type="RefSeq" id="WP_147581551.1">
    <property type="nucleotide sequence ID" value="NZ_CP042831.1"/>
</dbReference>
<keyword evidence="13" id="KW-1185">Reference proteome</keyword>
<dbReference type="CDD" id="cd04275">
    <property type="entry name" value="ZnMc_pappalysin_like"/>
    <property type="match status" value="1"/>
</dbReference>
<dbReference type="InterPro" id="IPR024079">
    <property type="entry name" value="MetalloPept_cat_dom_sf"/>
</dbReference>
<protein>
    <submittedName>
        <fullName evidence="12">T9SS type A sorting domain-containing protein</fullName>
    </submittedName>
</protein>
<dbReference type="PANTHER" id="PTHR47466:SF1">
    <property type="entry name" value="METALLOPROTEASE MEP1 (AFU_ORTHOLOGUE AFUA_1G07730)-RELATED"/>
    <property type="match status" value="1"/>
</dbReference>
<dbReference type="EMBL" id="CP042831">
    <property type="protein sequence ID" value="QEE48038.1"/>
    <property type="molecule type" value="Genomic_DNA"/>
</dbReference>
<evidence type="ECO:0000313" key="13">
    <source>
        <dbReference type="Proteomes" id="UP000321222"/>
    </source>
</evidence>
<evidence type="ECO:0000256" key="4">
    <source>
        <dbReference type="ARBA" id="ARBA00022729"/>
    </source>
</evidence>
<evidence type="ECO:0000256" key="9">
    <source>
        <dbReference type="SAM" id="SignalP"/>
    </source>
</evidence>
<dbReference type="Proteomes" id="UP000321222">
    <property type="component" value="Chromosome"/>
</dbReference>